<dbReference type="InterPro" id="IPR003033">
    <property type="entry name" value="SCP2_sterol-bd_dom"/>
</dbReference>
<feature type="domain" description="SCP2" evidence="1">
    <location>
        <begin position="120"/>
        <end position="178"/>
    </location>
</feature>
<evidence type="ECO:0000313" key="3">
    <source>
        <dbReference type="Proteomes" id="UP000063699"/>
    </source>
</evidence>
<dbReference type="STRING" id="860235.AOZ06_52430"/>
<keyword evidence="3" id="KW-1185">Reference proteome</keyword>
<dbReference type="Gene3D" id="3.30.1050.10">
    <property type="entry name" value="SCP2 sterol-binding domain"/>
    <property type="match status" value="1"/>
</dbReference>
<dbReference type="Pfam" id="PF02036">
    <property type="entry name" value="SCP2"/>
    <property type="match status" value="1"/>
</dbReference>
<organism evidence="2 3">
    <name type="scientific">Kibdelosporangium phytohabitans</name>
    <dbReference type="NCBI Taxonomy" id="860235"/>
    <lineage>
        <taxon>Bacteria</taxon>
        <taxon>Bacillati</taxon>
        <taxon>Actinomycetota</taxon>
        <taxon>Actinomycetes</taxon>
        <taxon>Pseudonocardiales</taxon>
        <taxon>Pseudonocardiaceae</taxon>
        <taxon>Kibdelosporangium</taxon>
    </lineage>
</organism>
<evidence type="ECO:0000313" key="2">
    <source>
        <dbReference type="EMBL" id="ALG15719.1"/>
    </source>
</evidence>
<name>A0A0N7F609_9PSEU</name>
<dbReference type="Proteomes" id="UP000063699">
    <property type="component" value="Chromosome"/>
</dbReference>
<proteinExistence type="predicted"/>
<reference evidence="2 3" key="1">
    <citation type="submission" date="2015-07" db="EMBL/GenBank/DDBJ databases">
        <title>Genome sequencing of Kibdelosporangium phytohabitans.</title>
        <authorList>
            <person name="Qin S."/>
            <person name="Xing K."/>
        </authorList>
    </citation>
    <scope>NUCLEOTIDE SEQUENCE [LARGE SCALE GENOMIC DNA]</scope>
    <source>
        <strain evidence="2 3">KLBMP1111</strain>
    </source>
</reference>
<accession>A0A0N7F609</accession>
<protein>
    <recommendedName>
        <fullName evidence="1">SCP2 domain-containing protein</fullName>
    </recommendedName>
</protein>
<dbReference type="InterPro" id="IPR036527">
    <property type="entry name" value="SCP2_sterol-bd_dom_sf"/>
</dbReference>
<dbReference type="AlphaFoldDB" id="A0A0N7F609"/>
<gene>
    <name evidence="2" type="ORF">AOZ06_52430</name>
</gene>
<dbReference type="KEGG" id="kphy:AOZ06_52430"/>
<evidence type="ECO:0000259" key="1">
    <source>
        <dbReference type="Pfam" id="PF02036"/>
    </source>
</evidence>
<sequence length="186" mass="20193">MPDEPELGAFDAFARSIDIGKLDPGQFVRLIETMDMLGKAGTGVELSALRTSTFIRIIEQASVTQLDALMAHAVLRPVVLAELFERMGRHVKPGAPDLVLHWRFTGGCEAGGYDRYQTVIENGQCSSGIVQDRDPRATVTIVPTDFLKVATGNASAPLLFLRGRVKVKGDIPCVANFPNHFDLSSP</sequence>
<dbReference type="SUPFAM" id="SSF55718">
    <property type="entry name" value="SCP-like"/>
    <property type="match status" value="1"/>
</dbReference>
<dbReference type="EMBL" id="CP012752">
    <property type="protein sequence ID" value="ALG15719.1"/>
    <property type="molecule type" value="Genomic_DNA"/>
</dbReference>